<proteinExistence type="predicted"/>
<evidence type="ECO:0000313" key="7">
    <source>
        <dbReference type="EMBL" id="OGG26104.1"/>
    </source>
</evidence>
<dbReference type="AlphaFoldDB" id="A0A1F6AN36"/>
<comment type="subcellular location">
    <subcellularLocation>
        <location evidence="1">Membrane</location>
    </subcellularLocation>
</comment>
<dbReference type="GO" id="GO:0016020">
    <property type="term" value="C:membrane"/>
    <property type="evidence" value="ECO:0007669"/>
    <property type="project" value="UniProtKB-SubCell"/>
</dbReference>
<keyword evidence="2 5" id="KW-0812">Transmembrane</keyword>
<protein>
    <recommendedName>
        <fullName evidence="6">CHASE domain-containing protein</fullName>
    </recommendedName>
</protein>
<feature type="domain" description="CHASE" evidence="6">
    <location>
        <begin position="75"/>
        <end position="302"/>
    </location>
</feature>
<reference evidence="7 8" key="1">
    <citation type="journal article" date="2016" name="Nat. Commun.">
        <title>Thousands of microbial genomes shed light on interconnected biogeochemical processes in an aquifer system.</title>
        <authorList>
            <person name="Anantharaman K."/>
            <person name="Brown C.T."/>
            <person name="Hug L.A."/>
            <person name="Sharon I."/>
            <person name="Castelle C.J."/>
            <person name="Probst A.J."/>
            <person name="Thomas B.C."/>
            <person name="Singh A."/>
            <person name="Wilkins M.J."/>
            <person name="Karaoz U."/>
            <person name="Brodie E.L."/>
            <person name="Williams K.H."/>
            <person name="Hubbard S.S."/>
            <person name="Banfield J.F."/>
        </authorList>
    </citation>
    <scope>NUCLEOTIDE SEQUENCE [LARGE SCALE GENOMIC DNA]</scope>
</reference>
<dbReference type="PROSITE" id="PS50839">
    <property type="entry name" value="CHASE"/>
    <property type="match status" value="1"/>
</dbReference>
<evidence type="ECO:0000259" key="6">
    <source>
        <dbReference type="PROSITE" id="PS50839"/>
    </source>
</evidence>
<evidence type="ECO:0000256" key="4">
    <source>
        <dbReference type="ARBA" id="ARBA00023136"/>
    </source>
</evidence>
<gene>
    <name evidence="7" type="ORF">A2960_03865</name>
</gene>
<sequence length="348" mass="39680">MNKSVLHNRFLYTASIIFLVFLAATLFAYKITSDVAQQESRNRFYQDSLKIQNWVQVKLNLYILGAEGLSGLMEGSDDVRRDEWSTYIKKVKLIKDYPGISSINYVEKVENNNKKAFVESVRKDTSLNPKGYPDFNIYPETDKAEYFVVKYIEPFEDREKALGFDLGSEDKRLQALERARNSGKASSTGKIILATTNAPGFGLLIPVYNSKINANSTTEERMVNIKGFVYAIFRGDEVFKAVYGKTDFFPNVDFEIYDSENLSEDNLLYDRNPIHKILESMGKPGLHTKETLVIDSQNWIILISATKGFSLTKSQEFLPITVLVSGLIFSFLFLGLFLRSFKQHLAIH</sequence>
<dbReference type="Gene3D" id="3.30.450.350">
    <property type="entry name" value="CHASE domain"/>
    <property type="match status" value="1"/>
</dbReference>
<name>A0A1F6AN36_9BACT</name>
<accession>A0A1F6AN36</accession>
<dbReference type="GO" id="GO:0007165">
    <property type="term" value="P:signal transduction"/>
    <property type="evidence" value="ECO:0007669"/>
    <property type="project" value="UniProtKB-ARBA"/>
</dbReference>
<dbReference type="Proteomes" id="UP000176609">
    <property type="component" value="Unassembled WGS sequence"/>
</dbReference>
<dbReference type="SMART" id="SM01079">
    <property type="entry name" value="CHASE"/>
    <property type="match status" value="1"/>
</dbReference>
<evidence type="ECO:0000256" key="2">
    <source>
        <dbReference type="ARBA" id="ARBA00022692"/>
    </source>
</evidence>
<evidence type="ECO:0000256" key="1">
    <source>
        <dbReference type="ARBA" id="ARBA00004370"/>
    </source>
</evidence>
<dbReference type="InterPro" id="IPR042240">
    <property type="entry name" value="CHASE_sf"/>
</dbReference>
<keyword evidence="4 5" id="KW-0472">Membrane</keyword>
<keyword evidence="3 5" id="KW-1133">Transmembrane helix</keyword>
<dbReference type="InterPro" id="IPR006189">
    <property type="entry name" value="CHASE_dom"/>
</dbReference>
<evidence type="ECO:0000256" key="5">
    <source>
        <dbReference type="SAM" id="Phobius"/>
    </source>
</evidence>
<dbReference type="GO" id="GO:0003824">
    <property type="term" value="F:catalytic activity"/>
    <property type="evidence" value="ECO:0007669"/>
    <property type="project" value="UniProtKB-ARBA"/>
</dbReference>
<organism evidence="7 8">
    <name type="scientific">Candidatus Gottesmanbacteria bacterium RIFCSPLOWO2_01_FULL_39_12b</name>
    <dbReference type="NCBI Taxonomy" id="1798388"/>
    <lineage>
        <taxon>Bacteria</taxon>
        <taxon>Candidatus Gottesmaniibacteriota</taxon>
    </lineage>
</organism>
<feature type="transmembrane region" description="Helical" evidence="5">
    <location>
        <begin position="317"/>
        <end position="338"/>
    </location>
</feature>
<comment type="caution">
    <text evidence="7">The sequence shown here is derived from an EMBL/GenBank/DDBJ whole genome shotgun (WGS) entry which is preliminary data.</text>
</comment>
<evidence type="ECO:0000256" key="3">
    <source>
        <dbReference type="ARBA" id="ARBA00022989"/>
    </source>
</evidence>
<evidence type="ECO:0000313" key="8">
    <source>
        <dbReference type="Proteomes" id="UP000176609"/>
    </source>
</evidence>
<dbReference type="EMBL" id="MFJR01000013">
    <property type="protein sequence ID" value="OGG26104.1"/>
    <property type="molecule type" value="Genomic_DNA"/>
</dbReference>
<dbReference type="Pfam" id="PF03924">
    <property type="entry name" value="CHASE"/>
    <property type="match status" value="1"/>
</dbReference>